<keyword evidence="1" id="KW-1133">Transmembrane helix</keyword>
<dbReference type="AlphaFoldDB" id="A0A7G9G4K9"/>
<gene>
    <name evidence="2" type="ORF">H9Q78_00780</name>
</gene>
<reference evidence="2 3" key="1">
    <citation type="submission" date="2020-08" db="EMBL/GenBank/DDBJ databases">
        <authorList>
            <person name="Liu C."/>
            <person name="Sun Q."/>
        </authorList>
    </citation>
    <scope>NUCLEOTIDE SEQUENCE [LARGE SCALE GENOMIC DNA]</scope>
    <source>
        <strain evidence="2 3">NSJ-38</strain>
    </source>
</reference>
<accession>A0A7G9G4K9</accession>
<protein>
    <submittedName>
        <fullName evidence="2">Uncharacterized protein</fullName>
    </submittedName>
</protein>
<dbReference type="KEGG" id="qdo:H9Q78_00780"/>
<organism evidence="2 3">
    <name type="scientific">Qiania dongpingensis</name>
    <dbReference type="NCBI Taxonomy" id="2763669"/>
    <lineage>
        <taxon>Bacteria</taxon>
        <taxon>Bacillati</taxon>
        <taxon>Bacillota</taxon>
        <taxon>Clostridia</taxon>
        <taxon>Lachnospirales</taxon>
        <taxon>Lachnospiraceae</taxon>
        <taxon>Qiania</taxon>
    </lineage>
</organism>
<keyword evidence="1" id="KW-0472">Membrane</keyword>
<dbReference type="Proteomes" id="UP000515823">
    <property type="component" value="Chromosome"/>
</dbReference>
<evidence type="ECO:0000256" key="1">
    <source>
        <dbReference type="SAM" id="Phobius"/>
    </source>
</evidence>
<keyword evidence="1" id="KW-0812">Transmembrane</keyword>
<evidence type="ECO:0000313" key="3">
    <source>
        <dbReference type="Proteomes" id="UP000515823"/>
    </source>
</evidence>
<sequence>MEKGTYGYGKKKLKAQILKLAACCVLVFGALTIGLITTGNRKNIWTVGAVCSVLPAATFAVNVIARCKGLPLKSEEYERLAKVSGGLVLSCDMILTAGQKLIPVQAAVFHEMGITAYTASKKVEVKQAEKDINGLLKSIGVYSKIQLYTDYSAFLKRVDGIQPPESDEKKKELEKKKEEFLVYSM</sequence>
<feature type="transmembrane region" description="Helical" evidence="1">
    <location>
        <begin position="20"/>
        <end position="38"/>
    </location>
</feature>
<keyword evidence="3" id="KW-1185">Reference proteome</keyword>
<name>A0A7G9G4K9_9FIRM</name>
<proteinExistence type="predicted"/>
<dbReference type="EMBL" id="CP060634">
    <property type="protein sequence ID" value="QNM05741.1"/>
    <property type="molecule type" value="Genomic_DNA"/>
</dbReference>
<evidence type="ECO:0000313" key="2">
    <source>
        <dbReference type="EMBL" id="QNM05741.1"/>
    </source>
</evidence>
<dbReference type="RefSeq" id="WP_249302993.1">
    <property type="nucleotide sequence ID" value="NZ_CP060634.1"/>
</dbReference>
<feature type="transmembrane region" description="Helical" evidence="1">
    <location>
        <begin position="44"/>
        <end position="65"/>
    </location>
</feature>